<dbReference type="OrthoDB" id="8453806at2"/>
<dbReference type="AlphaFoldDB" id="A0A2P7BD72"/>
<protein>
    <submittedName>
        <fullName evidence="2">Antifreeze protein</fullName>
    </submittedName>
</protein>
<reference evidence="3" key="1">
    <citation type="submission" date="2017-11" db="EMBL/GenBank/DDBJ databases">
        <authorList>
            <person name="Kuznetsova I."/>
            <person name="Sazanova A."/>
            <person name="Chirak E."/>
            <person name="Safronova V."/>
            <person name="Willems A."/>
        </authorList>
    </citation>
    <scope>NUCLEOTIDE SEQUENCE [LARGE SCALE GENOMIC DNA]</scope>
    <source>
        <strain evidence="3">CCBAU 03422</strain>
    </source>
</reference>
<gene>
    <name evidence="2" type="ORF">CU103_10860</name>
</gene>
<comment type="caution">
    <text evidence="2">The sequence shown here is derived from an EMBL/GenBank/DDBJ whole genome shotgun (WGS) entry which is preliminary data.</text>
</comment>
<sequence length="117" mass="12541">MASLSLKLLAVGAAISIGAILGANTSNAAPVAAVPIVVDYGTTSVPVVQIDHRYGHYRPPYRPAFCTPRQAANKANRMGIYRARVAVNRNVIRVAGWKRGLRTVVVFARAPGCPFIR</sequence>
<feature type="signal peptide" evidence="1">
    <location>
        <begin position="1"/>
        <end position="28"/>
    </location>
</feature>
<name>A0A2P7BD72_9HYPH</name>
<dbReference type="EMBL" id="PGGM01000004">
    <property type="protein sequence ID" value="PSH64406.1"/>
    <property type="molecule type" value="Genomic_DNA"/>
</dbReference>
<accession>A0A2P7BD72</accession>
<dbReference type="RefSeq" id="WP_106663961.1">
    <property type="nucleotide sequence ID" value="NZ_PGGM01000004.1"/>
</dbReference>
<keyword evidence="1" id="KW-0732">Signal</keyword>
<evidence type="ECO:0000313" key="2">
    <source>
        <dbReference type="EMBL" id="PSH64406.1"/>
    </source>
</evidence>
<organism evidence="2 3">
    <name type="scientific">Phyllobacterium sophorae</name>
    <dbReference type="NCBI Taxonomy" id="1520277"/>
    <lineage>
        <taxon>Bacteria</taxon>
        <taxon>Pseudomonadati</taxon>
        <taxon>Pseudomonadota</taxon>
        <taxon>Alphaproteobacteria</taxon>
        <taxon>Hyphomicrobiales</taxon>
        <taxon>Phyllobacteriaceae</taxon>
        <taxon>Phyllobacterium</taxon>
    </lineage>
</organism>
<evidence type="ECO:0000313" key="3">
    <source>
        <dbReference type="Proteomes" id="UP000241764"/>
    </source>
</evidence>
<dbReference type="Proteomes" id="UP000241764">
    <property type="component" value="Unassembled WGS sequence"/>
</dbReference>
<feature type="chain" id="PRO_5015183139" evidence="1">
    <location>
        <begin position="29"/>
        <end position="117"/>
    </location>
</feature>
<evidence type="ECO:0000256" key="1">
    <source>
        <dbReference type="SAM" id="SignalP"/>
    </source>
</evidence>
<keyword evidence="3" id="KW-1185">Reference proteome</keyword>
<proteinExistence type="predicted"/>